<name>A0ACC2KG89_PERAE</name>
<dbReference type="Proteomes" id="UP001234297">
    <property type="component" value="Chromosome 9"/>
</dbReference>
<sequence>MNRRRARGSGGGLGAGSRAGGSGGGSGAGSGVVRRFFFKSQVIGTNKFKVGKCEDHVWVTKDELMEYFPEQVAFLNQMIIS</sequence>
<organism evidence="1 2">
    <name type="scientific">Persea americana</name>
    <name type="common">Avocado</name>
    <dbReference type="NCBI Taxonomy" id="3435"/>
    <lineage>
        <taxon>Eukaryota</taxon>
        <taxon>Viridiplantae</taxon>
        <taxon>Streptophyta</taxon>
        <taxon>Embryophyta</taxon>
        <taxon>Tracheophyta</taxon>
        <taxon>Spermatophyta</taxon>
        <taxon>Magnoliopsida</taxon>
        <taxon>Magnoliidae</taxon>
        <taxon>Laurales</taxon>
        <taxon>Lauraceae</taxon>
        <taxon>Persea</taxon>
    </lineage>
</organism>
<accession>A0ACC2KG89</accession>
<evidence type="ECO:0000313" key="2">
    <source>
        <dbReference type="Proteomes" id="UP001234297"/>
    </source>
</evidence>
<gene>
    <name evidence="1" type="ORF">MRB53_028622</name>
</gene>
<keyword evidence="2" id="KW-1185">Reference proteome</keyword>
<dbReference type="EMBL" id="CM056817">
    <property type="protein sequence ID" value="KAJ8620093.1"/>
    <property type="molecule type" value="Genomic_DNA"/>
</dbReference>
<comment type="caution">
    <text evidence="1">The sequence shown here is derived from an EMBL/GenBank/DDBJ whole genome shotgun (WGS) entry which is preliminary data.</text>
</comment>
<proteinExistence type="predicted"/>
<protein>
    <submittedName>
        <fullName evidence="1">Uncharacterized protein</fullName>
    </submittedName>
</protein>
<reference evidence="1 2" key="1">
    <citation type="journal article" date="2022" name="Hortic Res">
        <title>A haplotype resolved chromosomal level avocado genome allows analysis of novel avocado genes.</title>
        <authorList>
            <person name="Nath O."/>
            <person name="Fletcher S.J."/>
            <person name="Hayward A."/>
            <person name="Shaw L.M."/>
            <person name="Masouleh A.K."/>
            <person name="Furtado A."/>
            <person name="Henry R.J."/>
            <person name="Mitter N."/>
        </authorList>
    </citation>
    <scope>NUCLEOTIDE SEQUENCE [LARGE SCALE GENOMIC DNA]</scope>
    <source>
        <strain evidence="2">cv. Hass</strain>
    </source>
</reference>
<evidence type="ECO:0000313" key="1">
    <source>
        <dbReference type="EMBL" id="KAJ8620093.1"/>
    </source>
</evidence>